<organism evidence="6 7">
    <name type="scientific">Herbihabitans rhizosphaerae</name>
    <dbReference type="NCBI Taxonomy" id="1872711"/>
    <lineage>
        <taxon>Bacteria</taxon>
        <taxon>Bacillati</taxon>
        <taxon>Actinomycetota</taxon>
        <taxon>Actinomycetes</taxon>
        <taxon>Pseudonocardiales</taxon>
        <taxon>Pseudonocardiaceae</taxon>
        <taxon>Herbihabitans</taxon>
    </lineage>
</organism>
<feature type="compositionally biased region" description="Polar residues" evidence="4">
    <location>
        <begin position="69"/>
        <end position="100"/>
    </location>
</feature>
<dbReference type="InterPro" id="IPR001478">
    <property type="entry name" value="PDZ"/>
</dbReference>
<keyword evidence="7" id="KW-1185">Reference proteome</keyword>
<evidence type="ECO:0000313" key="6">
    <source>
        <dbReference type="EMBL" id="RZS44677.1"/>
    </source>
</evidence>
<dbReference type="OrthoDB" id="9758917at2"/>
<dbReference type="InterPro" id="IPR051201">
    <property type="entry name" value="Chloro_Bact_Ser_Proteases"/>
</dbReference>
<dbReference type="Proteomes" id="UP000294257">
    <property type="component" value="Unassembled WGS sequence"/>
</dbReference>
<feature type="region of interest" description="Disordered" evidence="4">
    <location>
        <begin position="1"/>
        <end position="108"/>
    </location>
</feature>
<accession>A0A4Q7L5R9</accession>
<dbReference type="PROSITE" id="PS50106">
    <property type="entry name" value="PDZ"/>
    <property type="match status" value="1"/>
</dbReference>
<name>A0A4Q7L5R9_9PSEU</name>
<evidence type="ECO:0000256" key="1">
    <source>
        <dbReference type="ARBA" id="ARBA00010541"/>
    </source>
</evidence>
<dbReference type="PRINTS" id="PR00834">
    <property type="entry name" value="PROTEASES2C"/>
</dbReference>
<dbReference type="Gene3D" id="2.30.42.10">
    <property type="match status" value="1"/>
</dbReference>
<protein>
    <submittedName>
        <fullName evidence="6">Putative serine protease PepD</fullName>
    </submittedName>
</protein>
<dbReference type="InterPro" id="IPR036034">
    <property type="entry name" value="PDZ_sf"/>
</dbReference>
<comment type="caution">
    <text evidence="6">The sequence shown here is derived from an EMBL/GenBank/DDBJ whole genome shotgun (WGS) entry which is preliminary data.</text>
</comment>
<keyword evidence="3" id="KW-0378">Hydrolase</keyword>
<dbReference type="InterPro" id="IPR009003">
    <property type="entry name" value="Peptidase_S1_PA"/>
</dbReference>
<proteinExistence type="inferred from homology"/>
<feature type="compositionally biased region" description="Basic and acidic residues" evidence="4">
    <location>
        <begin position="1"/>
        <end position="10"/>
    </location>
</feature>
<dbReference type="Pfam" id="PF13365">
    <property type="entry name" value="Trypsin_2"/>
    <property type="match status" value="1"/>
</dbReference>
<dbReference type="Gene3D" id="2.40.10.10">
    <property type="entry name" value="Trypsin-like serine proteases"/>
    <property type="match status" value="2"/>
</dbReference>
<dbReference type="Pfam" id="PF13180">
    <property type="entry name" value="PDZ_2"/>
    <property type="match status" value="1"/>
</dbReference>
<feature type="compositionally biased region" description="Low complexity" evidence="4">
    <location>
        <begin position="21"/>
        <end position="56"/>
    </location>
</feature>
<dbReference type="SUPFAM" id="SSF50494">
    <property type="entry name" value="Trypsin-like serine proteases"/>
    <property type="match status" value="1"/>
</dbReference>
<comment type="similarity">
    <text evidence="1">Belongs to the peptidase S1C family.</text>
</comment>
<evidence type="ECO:0000256" key="3">
    <source>
        <dbReference type="ARBA" id="ARBA00022801"/>
    </source>
</evidence>
<gene>
    <name evidence="6" type="ORF">EV193_101553</name>
</gene>
<dbReference type="GO" id="GO:0006508">
    <property type="term" value="P:proteolysis"/>
    <property type="evidence" value="ECO:0007669"/>
    <property type="project" value="UniProtKB-KW"/>
</dbReference>
<dbReference type="InterPro" id="IPR001940">
    <property type="entry name" value="Peptidase_S1C"/>
</dbReference>
<feature type="compositionally biased region" description="Gly residues" evidence="4">
    <location>
        <begin position="57"/>
        <end position="67"/>
    </location>
</feature>
<dbReference type="SUPFAM" id="SSF50156">
    <property type="entry name" value="PDZ domain-like"/>
    <property type="match status" value="1"/>
</dbReference>
<evidence type="ECO:0000256" key="4">
    <source>
        <dbReference type="SAM" id="MobiDB-lite"/>
    </source>
</evidence>
<dbReference type="PANTHER" id="PTHR43343">
    <property type="entry name" value="PEPTIDASE S12"/>
    <property type="match status" value="1"/>
</dbReference>
<feature type="region of interest" description="Disordered" evidence="4">
    <location>
        <begin position="141"/>
        <end position="163"/>
    </location>
</feature>
<evidence type="ECO:0000313" key="7">
    <source>
        <dbReference type="Proteomes" id="UP000294257"/>
    </source>
</evidence>
<dbReference type="GO" id="GO:0004252">
    <property type="term" value="F:serine-type endopeptidase activity"/>
    <property type="evidence" value="ECO:0007669"/>
    <property type="project" value="InterPro"/>
</dbReference>
<evidence type="ECO:0000259" key="5">
    <source>
        <dbReference type="PROSITE" id="PS50106"/>
    </source>
</evidence>
<feature type="domain" description="PDZ" evidence="5">
    <location>
        <begin position="375"/>
        <end position="455"/>
    </location>
</feature>
<evidence type="ECO:0000256" key="2">
    <source>
        <dbReference type="ARBA" id="ARBA00022670"/>
    </source>
</evidence>
<dbReference type="PANTHER" id="PTHR43343:SF3">
    <property type="entry name" value="PROTEASE DO-LIKE 8, CHLOROPLASTIC"/>
    <property type="match status" value="1"/>
</dbReference>
<dbReference type="EMBL" id="SGWQ01000001">
    <property type="protein sequence ID" value="RZS44677.1"/>
    <property type="molecule type" value="Genomic_DNA"/>
</dbReference>
<sequence length="470" mass="46453">MTENKPEQQHGEPTPPSPWSAAGAQQGHAQQGEVPQHAPQAPQQEQVLFGSAFGAGSSSGPGYGPGQTHGAQTHGAQTHSAQSAAPPATQTLPPHSSGQTEPGRRGASGLVTGMTVLALLVGGGAGAVGGYLAADSDKPAAASSTSLDTTAPAPPASQTAASPPGTIEAVAEKVLPSVVQIQVRSGQSSGSGGSGFVISQDGLIVTNNHVVEGGADGGQIAVQFQDGKTAQATIVGRDPESDVAVIKAQGVSGLKAAELGRSDSLKVGQAVVAVGSPFGLAGTVTSGIVSSLHRPTRAGGSNGDQATVMDAIQTDASINHGNSGGPLVDMQGRVVGINSAIYSPRESSGSGQQGGSVGIGFSIPIDQARRTADGIVKTGKATQTFLGAKVTDSPQGGAQIAEVTPGGPGEKAGLKAGDVVTQFNERKIDTSDALVAAVRARTPGEKVKLVLASGSATVDVTLEGKTVEVK</sequence>
<dbReference type="AlphaFoldDB" id="A0A4Q7L5R9"/>
<keyword evidence="2 6" id="KW-0645">Protease</keyword>
<reference evidence="6 7" key="1">
    <citation type="submission" date="2019-02" db="EMBL/GenBank/DDBJ databases">
        <title>Genomic Encyclopedia of Type Strains, Phase IV (KMG-IV): sequencing the most valuable type-strain genomes for metagenomic binning, comparative biology and taxonomic classification.</title>
        <authorList>
            <person name="Goeker M."/>
        </authorList>
    </citation>
    <scope>NUCLEOTIDE SEQUENCE [LARGE SCALE GENOMIC DNA]</scope>
    <source>
        <strain evidence="6 7">DSM 101727</strain>
    </source>
</reference>
<dbReference type="RefSeq" id="WP_130342328.1">
    <property type="nucleotide sequence ID" value="NZ_SGWQ01000001.1"/>
</dbReference>
<dbReference type="SMART" id="SM00228">
    <property type="entry name" value="PDZ"/>
    <property type="match status" value="1"/>
</dbReference>
<dbReference type="InterPro" id="IPR043504">
    <property type="entry name" value="Peptidase_S1_PA_chymotrypsin"/>
</dbReference>